<evidence type="ECO:0000313" key="3">
    <source>
        <dbReference type="EMBL" id="KAF3192069.1"/>
    </source>
</evidence>
<proteinExistence type="predicted"/>
<evidence type="ECO:0000313" key="4">
    <source>
        <dbReference type="Proteomes" id="UP000479691"/>
    </source>
</evidence>
<organism evidence="3 4">
    <name type="scientific">Orbilia oligospora</name>
    <name type="common">Nematode-trapping fungus</name>
    <name type="synonym">Arthrobotrys oligospora</name>
    <dbReference type="NCBI Taxonomy" id="2813651"/>
    <lineage>
        <taxon>Eukaryota</taxon>
        <taxon>Fungi</taxon>
        <taxon>Dikarya</taxon>
        <taxon>Ascomycota</taxon>
        <taxon>Pezizomycotina</taxon>
        <taxon>Orbiliomycetes</taxon>
        <taxon>Orbiliales</taxon>
        <taxon>Orbiliaceae</taxon>
        <taxon>Orbilia</taxon>
    </lineage>
</organism>
<accession>A0A7C8U264</accession>
<comment type="caution">
    <text evidence="3">The sequence shown here is derived from an EMBL/GenBank/DDBJ whole genome shotgun (WGS) entry which is preliminary data.</text>
</comment>
<feature type="compositionally biased region" description="Pro residues" evidence="2">
    <location>
        <begin position="659"/>
        <end position="673"/>
    </location>
</feature>
<dbReference type="EMBL" id="JAABOE010000002">
    <property type="protein sequence ID" value="KAF3192069.1"/>
    <property type="molecule type" value="Genomic_DNA"/>
</dbReference>
<name>A0A7C8U264_ORBOL</name>
<dbReference type="Proteomes" id="UP000479691">
    <property type="component" value="Unassembled WGS sequence"/>
</dbReference>
<sequence>MGSLSSKPKRAPQSLHSPSSSFVSAYEVIDHPNYFSNTPTPSYHSRTGAGAMPQNSYQEHNRLATTTAENPQISQPRIQRWSTPVEPPSKNYSSPPHSRSRRHSTAEEICPTAKLGSNGAGPQFRDVDWGNTNTNTNTTTVNGKMLRDRVSKISKCASDVEKLVDGYLEEHSEMQKKLKAKIETGSSIATVQTRISRSTAKCPAVSTSCLSEIPASQVQVLKDRISELEKKIKYMERQQQKELSERERSTLVGIQKADASHKIEIESVQKQLADVSLKLQNHKTKVESLTGKPNTHQKSHLIFEKDQLQAKLENQALETTNLRSKIQNQSHEIHDLQSRLKRTSQERDEAIEQCKTIQDEVNTVKNIIRNCKYCAGVWEFTQHRGSIDVNVWYCDIEQDGGGYTPPSSVETSLNHLKDLLDLPDTVFDNLERFFIKEFKTIIQDIEKLSNSIAFRVSYCDFYMKSIDINALSSFRHCLQNQTLDSEIFFPYFQYQIWHKILQPLSCPSRSSPHFPNTPPENEVTPDPVFQTLKLDSAEASEIRLDYKTLATLISAIRARYSALAIALNFFQSQLKISLTPLETRKFEATDTTNTGFDLFPIIRRIDNGLIIGQIPVKNIEENATIIPITPILYYSTLTPKILVRGTAIVYELKRSAPLPRPPSVKIPGSPAPKPHTSQNNPVSPDTPIQEEPNSPSALLRTSSFSKYQAFFPPPSPRPVLRPCLHRKPKLPPLDTTTSTTATPTNSPVLQRTTTVTSMTIMSSSNRPPPPQIPPKNLTLRRGSVQNSTSTGPGIRNVIRGTKDSEANPNKELPQSPSNNKKSIKRAPKSLKEIPSDDDFSSKWSHKSNPSHKNHAGTPLAAIWRKLEELDKKNGSGSTNNTS</sequence>
<feature type="region of interest" description="Disordered" evidence="2">
    <location>
        <begin position="659"/>
        <end position="882"/>
    </location>
</feature>
<feature type="compositionally biased region" description="Polar residues" evidence="2">
    <location>
        <begin position="34"/>
        <end position="45"/>
    </location>
</feature>
<feature type="compositionally biased region" description="Low complexity" evidence="2">
    <location>
        <begin position="732"/>
        <end position="764"/>
    </location>
</feature>
<protein>
    <submittedName>
        <fullName evidence="3">Uncharacterized protein</fullName>
    </submittedName>
</protein>
<feature type="compositionally biased region" description="Polar residues" evidence="2">
    <location>
        <begin position="691"/>
        <end position="706"/>
    </location>
</feature>
<evidence type="ECO:0000256" key="2">
    <source>
        <dbReference type="SAM" id="MobiDB-lite"/>
    </source>
</evidence>
<keyword evidence="1" id="KW-0175">Coiled coil</keyword>
<feature type="coiled-coil region" evidence="1">
    <location>
        <begin position="218"/>
        <end position="360"/>
    </location>
</feature>
<evidence type="ECO:0000256" key="1">
    <source>
        <dbReference type="SAM" id="Coils"/>
    </source>
</evidence>
<feature type="compositionally biased region" description="Basic and acidic residues" evidence="2">
    <location>
        <begin position="864"/>
        <end position="873"/>
    </location>
</feature>
<feature type="compositionally biased region" description="Polar residues" evidence="2">
    <location>
        <begin position="67"/>
        <end position="82"/>
    </location>
</feature>
<gene>
    <name evidence="3" type="ORF">TWF788_004256</name>
</gene>
<dbReference type="AlphaFoldDB" id="A0A7C8U264"/>
<feature type="region of interest" description="Disordered" evidence="2">
    <location>
        <begin position="1"/>
        <end position="20"/>
    </location>
</feature>
<reference evidence="3 4" key="1">
    <citation type="submission" date="2019-06" db="EMBL/GenBank/DDBJ databases">
        <authorList>
            <person name="Palmer J.M."/>
        </authorList>
    </citation>
    <scope>NUCLEOTIDE SEQUENCE [LARGE SCALE GENOMIC DNA]</scope>
    <source>
        <strain evidence="3 4">TWF788</strain>
    </source>
</reference>
<feature type="compositionally biased region" description="Basic residues" evidence="2">
    <location>
        <begin position="843"/>
        <end position="854"/>
    </location>
</feature>
<feature type="region of interest" description="Disordered" evidence="2">
    <location>
        <begin position="67"/>
        <end position="136"/>
    </location>
</feature>
<feature type="region of interest" description="Disordered" evidence="2">
    <location>
        <begin position="33"/>
        <end position="54"/>
    </location>
</feature>